<sequence>MARPLIPSLPIHNLWFTSIPVNFFFVIIAVASIFSIMAFLCTSSKTKKSLTEKTSFLSKEKKVFSKLNSNISSKALSLVKMVSWRKVAGSEGEEEEELVEDDDSDEAVWRKTIIKGERCRPLDFSGKIVYDSQGNLLPDLPQPSSE</sequence>
<comment type="caution">
    <text evidence="2">The sequence shown here is derived from an EMBL/GenBank/DDBJ whole genome shotgun (WGS) entry which is preliminary data.</text>
</comment>
<dbReference type="EMBL" id="PKMF04000038">
    <property type="protein sequence ID" value="KAK7856284.1"/>
    <property type="molecule type" value="Genomic_DNA"/>
</dbReference>
<organism evidence="2 3">
    <name type="scientific">Quercus suber</name>
    <name type="common">Cork oak</name>
    <dbReference type="NCBI Taxonomy" id="58331"/>
    <lineage>
        <taxon>Eukaryota</taxon>
        <taxon>Viridiplantae</taxon>
        <taxon>Streptophyta</taxon>
        <taxon>Embryophyta</taxon>
        <taxon>Tracheophyta</taxon>
        <taxon>Spermatophyta</taxon>
        <taxon>Magnoliopsida</taxon>
        <taxon>eudicotyledons</taxon>
        <taxon>Gunneridae</taxon>
        <taxon>Pentapetalae</taxon>
        <taxon>rosids</taxon>
        <taxon>fabids</taxon>
        <taxon>Fagales</taxon>
        <taxon>Fagaceae</taxon>
        <taxon>Quercus</taxon>
    </lineage>
</organism>
<evidence type="ECO:0008006" key="4">
    <source>
        <dbReference type="Google" id="ProtNLM"/>
    </source>
</evidence>
<keyword evidence="1" id="KW-0472">Membrane</keyword>
<feature type="transmembrane region" description="Helical" evidence="1">
    <location>
        <begin position="20"/>
        <end position="41"/>
    </location>
</feature>
<keyword evidence="3" id="KW-1185">Reference proteome</keyword>
<dbReference type="PANTHER" id="PTHR33237:SF31">
    <property type="entry name" value="F2P16.13 PROTEIN"/>
    <property type="match status" value="1"/>
</dbReference>
<dbReference type="PANTHER" id="PTHR33237">
    <property type="entry name" value="F2P16.13 PROTEIN-RELATED"/>
    <property type="match status" value="1"/>
</dbReference>
<dbReference type="AlphaFoldDB" id="A0AAW0LY45"/>
<accession>A0AAW0LY45</accession>
<keyword evidence="1" id="KW-1133">Transmembrane helix</keyword>
<evidence type="ECO:0000313" key="3">
    <source>
        <dbReference type="Proteomes" id="UP000237347"/>
    </source>
</evidence>
<gene>
    <name evidence="2" type="ORF">CFP56_024485</name>
</gene>
<proteinExistence type="predicted"/>
<dbReference type="Proteomes" id="UP000237347">
    <property type="component" value="Unassembled WGS sequence"/>
</dbReference>
<keyword evidence="1" id="KW-0812">Transmembrane</keyword>
<protein>
    <recommendedName>
        <fullName evidence="4">Transmembrane protein</fullName>
    </recommendedName>
</protein>
<reference evidence="2 3" key="1">
    <citation type="journal article" date="2018" name="Sci. Data">
        <title>The draft genome sequence of cork oak.</title>
        <authorList>
            <person name="Ramos A.M."/>
            <person name="Usie A."/>
            <person name="Barbosa P."/>
            <person name="Barros P.M."/>
            <person name="Capote T."/>
            <person name="Chaves I."/>
            <person name="Simoes F."/>
            <person name="Abreu I."/>
            <person name="Carrasquinho I."/>
            <person name="Faro C."/>
            <person name="Guimaraes J.B."/>
            <person name="Mendonca D."/>
            <person name="Nobrega F."/>
            <person name="Rodrigues L."/>
            <person name="Saibo N.J.M."/>
            <person name="Varela M.C."/>
            <person name="Egas C."/>
            <person name="Matos J."/>
            <person name="Miguel C.M."/>
            <person name="Oliveira M.M."/>
            <person name="Ricardo C.P."/>
            <person name="Goncalves S."/>
        </authorList>
    </citation>
    <scope>NUCLEOTIDE SEQUENCE [LARGE SCALE GENOMIC DNA]</scope>
    <source>
        <strain evidence="3">cv. HL8</strain>
    </source>
</reference>
<evidence type="ECO:0000256" key="1">
    <source>
        <dbReference type="SAM" id="Phobius"/>
    </source>
</evidence>
<name>A0AAW0LY45_QUESU</name>
<evidence type="ECO:0000313" key="2">
    <source>
        <dbReference type="EMBL" id="KAK7856284.1"/>
    </source>
</evidence>